<dbReference type="Proteomes" id="UP000000599">
    <property type="component" value="Chromosome D"/>
</dbReference>
<dbReference type="Pfam" id="PF00076">
    <property type="entry name" value="RRM_1"/>
    <property type="match status" value="1"/>
</dbReference>
<name>Q6BTD5_DEBHA</name>
<gene>
    <name evidence="5" type="ordered locus">DEHA2D01540g</name>
</gene>
<dbReference type="VEuPathDB" id="FungiDB:DEHA2D01540g"/>
<protein>
    <submittedName>
        <fullName evidence="5">DEHA2D01540p</fullName>
    </submittedName>
</protein>
<keyword evidence="6" id="KW-1185">Reference proteome</keyword>
<feature type="compositionally biased region" description="Basic and acidic residues" evidence="3">
    <location>
        <begin position="52"/>
        <end position="67"/>
    </location>
</feature>
<feature type="compositionally biased region" description="Polar residues" evidence="3">
    <location>
        <begin position="68"/>
        <end position="77"/>
    </location>
</feature>
<evidence type="ECO:0000256" key="2">
    <source>
        <dbReference type="PROSITE-ProRule" id="PRU00176"/>
    </source>
</evidence>
<evidence type="ECO:0000313" key="5">
    <source>
        <dbReference type="EMBL" id="CAG86667.1"/>
    </source>
</evidence>
<dbReference type="STRING" id="284592.Q6BTD5"/>
<feature type="compositionally biased region" description="Gly residues" evidence="3">
    <location>
        <begin position="177"/>
        <end position="211"/>
    </location>
</feature>
<dbReference type="InterPro" id="IPR000504">
    <property type="entry name" value="RRM_dom"/>
</dbReference>
<feature type="domain" description="RRM" evidence="4">
    <location>
        <begin position="89"/>
        <end position="167"/>
    </location>
</feature>
<dbReference type="Gene3D" id="3.30.70.330">
    <property type="match status" value="1"/>
</dbReference>
<dbReference type="PROSITE" id="PS50102">
    <property type="entry name" value="RRM"/>
    <property type="match status" value="1"/>
</dbReference>
<proteinExistence type="predicted"/>
<dbReference type="RefSeq" id="XP_458535.1">
    <property type="nucleotide sequence ID" value="XM_458535.1"/>
</dbReference>
<dbReference type="GO" id="GO:0008143">
    <property type="term" value="F:poly(A) binding"/>
    <property type="evidence" value="ECO:0007669"/>
    <property type="project" value="TreeGrafter"/>
</dbReference>
<accession>Q6BTD5</accession>
<dbReference type="SMART" id="SM00360">
    <property type="entry name" value="RRM"/>
    <property type="match status" value="1"/>
</dbReference>
<dbReference type="GO" id="GO:0005737">
    <property type="term" value="C:cytoplasm"/>
    <property type="evidence" value="ECO:0007669"/>
    <property type="project" value="TreeGrafter"/>
</dbReference>
<dbReference type="InterPro" id="IPR035979">
    <property type="entry name" value="RBD_domain_sf"/>
</dbReference>
<dbReference type="eggNOG" id="KOG4209">
    <property type="taxonomic scope" value="Eukaryota"/>
</dbReference>
<dbReference type="PANTHER" id="PTHR23236:SF12">
    <property type="entry name" value="EUKARYOTIC INITIATION FACTOR 4B-RELATED"/>
    <property type="match status" value="1"/>
</dbReference>
<feature type="compositionally biased region" description="Polar residues" evidence="3">
    <location>
        <begin position="23"/>
        <end position="50"/>
    </location>
</feature>
<dbReference type="SUPFAM" id="SSF54928">
    <property type="entry name" value="RNA-binding domain, RBD"/>
    <property type="match status" value="1"/>
</dbReference>
<dbReference type="FunCoup" id="Q6BTD5">
    <property type="interactions" value="397"/>
</dbReference>
<keyword evidence="1 2" id="KW-0694">RNA-binding</keyword>
<sequence length="218" mass="23866">MSEEVPMQEQQKPHDSVEEPNEMETTSQQEIGEPTNDQGAPSNDESNAVNSRMEEMEKEAAKLRELHSQLSNDSNNDPSEEERRDIDSRSVYIGNVDYGSTPLELQQHFSSGGVVNRVTIPLNKFTGQPKGFAYLEFADIDGVNKAVATLDGSTFRDRELKVCAKRTNVPGMSSTNRGGGFPRGGGFRGRGGFRGGFRGRGPRGGRGGFRGGSRFTPY</sequence>
<dbReference type="EMBL" id="CR382136">
    <property type="protein sequence ID" value="CAG86667.1"/>
    <property type="molecule type" value="Genomic_DNA"/>
</dbReference>
<organism evidence="5 6">
    <name type="scientific">Debaryomyces hansenii (strain ATCC 36239 / CBS 767 / BCRC 21394 / JCM 1990 / NBRC 0083 / IGC 2968)</name>
    <name type="common">Yeast</name>
    <name type="synonym">Torulaspora hansenii</name>
    <dbReference type="NCBI Taxonomy" id="284592"/>
    <lineage>
        <taxon>Eukaryota</taxon>
        <taxon>Fungi</taxon>
        <taxon>Dikarya</taxon>
        <taxon>Ascomycota</taxon>
        <taxon>Saccharomycotina</taxon>
        <taxon>Pichiomycetes</taxon>
        <taxon>Debaryomycetaceae</taxon>
        <taxon>Debaryomyces</taxon>
    </lineage>
</organism>
<evidence type="ECO:0000259" key="4">
    <source>
        <dbReference type="PROSITE" id="PS50102"/>
    </source>
</evidence>
<dbReference type="InParanoid" id="Q6BTD5"/>
<feature type="region of interest" description="Disordered" evidence="3">
    <location>
        <begin position="168"/>
        <end position="218"/>
    </location>
</feature>
<dbReference type="OMA" id="FRMPTRY"/>
<reference evidence="5 6" key="1">
    <citation type="journal article" date="2004" name="Nature">
        <title>Genome evolution in yeasts.</title>
        <authorList>
            <consortium name="Genolevures"/>
            <person name="Dujon B."/>
            <person name="Sherman D."/>
            <person name="Fischer G."/>
            <person name="Durrens P."/>
            <person name="Casaregola S."/>
            <person name="Lafontaine I."/>
            <person name="de Montigny J."/>
            <person name="Marck C."/>
            <person name="Neuveglise C."/>
            <person name="Talla E."/>
            <person name="Goffard N."/>
            <person name="Frangeul L."/>
            <person name="Aigle M."/>
            <person name="Anthouard V."/>
            <person name="Babour A."/>
            <person name="Barbe V."/>
            <person name="Barnay S."/>
            <person name="Blanchin S."/>
            <person name="Beckerich J.M."/>
            <person name="Beyne E."/>
            <person name="Bleykasten C."/>
            <person name="Boisrame A."/>
            <person name="Boyer J."/>
            <person name="Cattolico L."/>
            <person name="Confanioleri F."/>
            <person name="de Daruvar A."/>
            <person name="Despons L."/>
            <person name="Fabre E."/>
            <person name="Fairhead C."/>
            <person name="Ferry-Dumazet H."/>
            <person name="Groppi A."/>
            <person name="Hantraye F."/>
            <person name="Hennequin C."/>
            <person name="Jauniaux N."/>
            <person name="Joyet P."/>
            <person name="Kachouri R."/>
            <person name="Kerrest A."/>
            <person name="Koszul R."/>
            <person name="Lemaire M."/>
            <person name="Lesur I."/>
            <person name="Ma L."/>
            <person name="Muller H."/>
            <person name="Nicaud J.M."/>
            <person name="Nikolski M."/>
            <person name="Oztas S."/>
            <person name="Ozier-Kalogeropoulos O."/>
            <person name="Pellenz S."/>
            <person name="Potier S."/>
            <person name="Richard G.F."/>
            <person name="Straub M.L."/>
            <person name="Suleau A."/>
            <person name="Swennene D."/>
            <person name="Tekaia F."/>
            <person name="Wesolowski-Louvel M."/>
            <person name="Westhof E."/>
            <person name="Wirth B."/>
            <person name="Zeniou-Meyer M."/>
            <person name="Zivanovic I."/>
            <person name="Bolotin-Fukuhara M."/>
            <person name="Thierry A."/>
            <person name="Bouchier C."/>
            <person name="Caudron B."/>
            <person name="Scarpelli C."/>
            <person name="Gaillardin C."/>
            <person name="Weissenbach J."/>
            <person name="Wincker P."/>
            <person name="Souciet J.L."/>
        </authorList>
    </citation>
    <scope>NUCLEOTIDE SEQUENCE [LARGE SCALE GENOMIC DNA]</scope>
    <source>
        <strain evidence="6">ATCC 36239 / CBS 767 / BCRC 21394 / JCM 1990 / NBRC 0083 / IGC 2968</strain>
    </source>
</reference>
<evidence type="ECO:0000256" key="1">
    <source>
        <dbReference type="ARBA" id="ARBA00022884"/>
    </source>
</evidence>
<evidence type="ECO:0000313" key="6">
    <source>
        <dbReference type="Proteomes" id="UP000000599"/>
    </source>
</evidence>
<dbReference type="KEGG" id="dha:DEHA2D01540g"/>
<dbReference type="InterPro" id="IPR012677">
    <property type="entry name" value="Nucleotide-bd_a/b_plait_sf"/>
</dbReference>
<dbReference type="PANTHER" id="PTHR23236">
    <property type="entry name" value="EUKARYOTIC TRANSLATION INITIATION FACTOR 4B/4H"/>
    <property type="match status" value="1"/>
</dbReference>
<dbReference type="GeneID" id="2900952"/>
<dbReference type="HOGENOM" id="CLU_012062_23_3_1"/>
<dbReference type="CDD" id="cd12306">
    <property type="entry name" value="RRM_II_PABPs"/>
    <property type="match status" value="1"/>
</dbReference>
<evidence type="ECO:0000256" key="3">
    <source>
        <dbReference type="SAM" id="MobiDB-lite"/>
    </source>
</evidence>
<dbReference type="AlphaFoldDB" id="Q6BTD5"/>
<dbReference type="OrthoDB" id="4726at2759"/>
<feature type="region of interest" description="Disordered" evidence="3">
    <location>
        <begin position="1"/>
        <end position="88"/>
    </location>
</feature>